<feature type="region of interest" description="Disordered" evidence="1">
    <location>
        <begin position="76"/>
        <end position="104"/>
    </location>
</feature>
<reference evidence="2 3" key="1">
    <citation type="journal article" date="2018" name="PLoS ONE">
        <title>The draft genome of Kipferlia bialata reveals reductive genome evolution in fornicate parasites.</title>
        <authorList>
            <person name="Tanifuji G."/>
            <person name="Takabayashi S."/>
            <person name="Kume K."/>
            <person name="Takagi M."/>
            <person name="Nakayama T."/>
            <person name="Kamikawa R."/>
            <person name="Inagaki Y."/>
            <person name="Hashimoto T."/>
        </authorList>
    </citation>
    <scope>NUCLEOTIDE SEQUENCE [LARGE SCALE GENOMIC DNA]</scope>
    <source>
        <strain evidence="2">NY0173</strain>
    </source>
</reference>
<name>A0A9K3GMA8_9EUKA</name>
<dbReference type="Proteomes" id="UP000265618">
    <property type="component" value="Unassembled WGS sequence"/>
</dbReference>
<dbReference type="AlphaFoldDB" id="A0A9K3GMA8"/>
<organism evidence="2 3">
    <name type="scientific">Kipferlia bialata</name>
    <dbReference type="NCBI Taxonomy" id="797122"/>
    <lineage>
        <taxon>Eukaryota</taxon>
        <taxon>Metamonada</taxon>
        <taxon>Carpediemonas-like organisms</taxon>
        <taxon>Kipferlia</taxon>
    </lineage>
</organism>
<gene>
    <name evidence="2" type="ORF">KIPB_009456</name>
</gene>
<comment type="caution">
    <text evidence="2">The sequence shown here is derived from an EMBL/GenBank/DDBJ whole genome shotgun (WGS) entry which is preliminary data.</text>
</comment>
<proteinExistence type="predicted"/>
<dbReference type="EMBL" id="BDIP01003219">
    <property type="protein sequence ID" value="GIQ87420.1"/>
    <property type="molecule type" value="Genomic_DNA"/>
</dbReference>
<sequence>MSSPSDCSDLSGDERDSPESAFQSDNDAESIFLATEAMASCLVAESVAQFAVVTGDADTIYEAESAKNSFQETVALSRPRGRDMGPSEPYTMLGERMREREREEEAQDLLMELLGSSPVLGIEVDTGRTSLLVEGVVYTNG</sequence>
<accession>A0A9K3GMA8</accession>
<evidence type="ECO:0000313" key="3">
    <source>
        <dbReference type="Proteomes" id="UP000265618"/>
    </source>
</evidence>
<evidence type="ECO:0000256" key="1">
    <source>
        <dbReference type="SAM" id="MobiDB-lite"/>
    </source>
</evidence>
<keyword evidence="3" id="KW-1185">Reference proteome</keyword>
<feature type="region of interest" description="Disordered" evidence="1">
    <location>
        <begin position="1"/>
        <end position="24"/>
    </location>
</feature>
<evidence type="ECO:0000313" key="2">
    <source>
        <dbReference type="EMBL" id="GIQ87420.1"/>
    </source>
</evidence>
<protein>
    <submittedName>
        <fullName evidence="2">Uncharacterized protein</fullName>
    </submittedName>
</protein>